<evidence type="ECO:0000313" key="2">
    <source>
        <dbReference type="EMBL" id="CAF0986257.1"/>
    </source>
</evidence>
<name>A0A814FIR4_9BILA</name>
<accession>A0A814FIR4</accession>
<dbReference type="AlphaFoldDB" id="A0A814FIR4"/>
<evidence type="ECO:0000313" key="3">
    <source>
        <dbReference type="Proteomes" id="UP000663879"/>
    </source>
</evidence>
<dbReference type="Proteomes" id="UP000663879">
    <property type="component" value="Unassembled WGS sequence"/>
</dbReference>
<reference evidence="2" key="1">
    <citation type="submission" date="2021-02" db="EMBL/GenBank/DDBJ databases">
        <authorList>
            <person name="Nowell W R."/>
        </authorList>
    </citation>
    <scope>NUCLEOTIDE SEQUENCE</scope>
    <source>
        <strain evidence="2">Ploen Becks lab</strain>
    </source>
</reference>
<sequence>MRIKDSQKNKQFQKSKLNKIAKDSQSIFDREIEKLQTLTSSKRKRSYDAIDETEESSEHQMRFNIKNRLHKIR</sequence>
<comment type="caution">
    <text evidence="2">The sequence shown here is derived from an EMBL/GenBank/DDBJ whole genome shotgun (WGS) entry which is preliminary data.</text>
</comment>
<evidence type="ECO:0000256" key="1">
    <source>
        <dbReference type="SAM" id="MobiDB-lite"/>
    </source>
</evidence>
<feature type="region of interest" description="Disordered" evidence="1">
    <location>
        <begin position="1"/>
        <end position="20"/>
    </location>
</feature>
<dbReference type="EMBL" id="CAJNOC010003522">
    <property type="protein sequence ID" value="CAF0986257.1"/>
    <property type="molecule type" value="Genomic_DNA"/>
</dbReference>
<feature type="non-terminal residue" evidence="2">
    <location>
        <position position="1"/>
    </location>
</feature>
<organism evidence="2 3">
    <name type="scientific">Brachionus calyciflorus</name>
    <dbReference type="NCBI Taxonomy" id="104777"/>
    <lineage>
        <taxon>Eukaryota</taxon>
        <taxon>Metazoa</taxon>
        <taxon>Spiralia</taxon>
        <taxon>Gnathifera</taxon>
        <taxon>Rotifera</taxon>
        <taxon>Eurotatoria</taxon>
        <taxon>Monogononta</taxon>
        <taxon>Pseudotrocha</taxon>
        <taxon>Ploima</taxon>
        <taxon>Brachionidae</taxon>
        <taxon>Brachionus</taxon>
    </lineage>
</organism>
<gene>
    <name evidence="2" type="ORF">OXX778_LOCUS15683</name>
</gene>
<keyword evidence="3" id="KW-1185">Reference proteome</keyword>
<proteinExistence type="predicted"/>
<protein>
    <submittedName>
        <fullName evidence="2">Uncharacterized protein</fullName>
    </submittedName>
</protein>